<dbReference type="EMBL" id="GBRH01160763">
    <property type="protein sequence ID" value="JAE37133.1"/>
    <property type="molecule type" value="Transcribed_RNA"/>
</dbReference>
<dbReference type="AlphaFoldDB" id="A0A0A9HW81"/>
<organism evidence="1">
    <name type="scientific">Arundo donax</name>
    <name type="common">Giant reed</name>
    <name type="synonym">Donax arundinaceus</name>
    <dbReference type="NCBI Taxonomy" id="35708"/>
    <lineage>
        <taxon>Eukaryota</taxon>
        <taxon>Viridiplantae</taxon>
        <taxon>Streptophyta</taxon>
        <taxon>Embryophyta</taxon>
        <taxon>Tracheophyta</taxon>
        <taxon>Spermatophyta</taxon>
        <taxon>Magnoliopsida</taxon>
        <taxon>Liliopsida</taxon>
        <taxon>Poales</taxon>
        <taxon>Poaceae</taxon>
        <taxon>PACMAD clade</taxon>
        <taxon>Arundinoideae</taxon>
        <taxon>Arundineae</taxon>
        <taxon>Arundo</taxon>
    </lineage>
</organism>
<sequence>MIRLLGFSFPALLLNNKTSEQYVGLEKWNMLKYIYKTRRAFGTIGKYSPRHTIYCNGVVRLCLTNHSFNQCWPFPHLLQPSFSNMSIFFRGEIWSKGDGVD</sequence>
<accession>A0A0A9HW81</accession>
<protein>
    <submittedName>
        <fullName evidence="1">Uncharacterized protein</fullName>
    </submittedName>
</protein>
<reference evidence="1" key="1">
    <citation type="submission" date="2014-09" db="EMBL/GenBank/DDBJ databases">
        <authorList>
            <person name="Magalhaes I.L.F."/>
            <person name="Oliveira U."/>
            <person name="Santos F.R."/>
            <person name="Vidigal T.H.D.A."/>
            <person name="Brescovit A.D."/>
            <person name="Santos A.J."/>
        </authorList>
    </citation>
    <scope>NUCLEOTIDE SEQUENCE</scope>
    <source>
        <tissue evidence="1">Shoot tissue taken approximately 20 cm above the soil surface</tissue>
    </source>
</reference>
<reference evidence="1" key="2">
    <citation type="journal article" date="2015" name="Data Brief">
        <title>Shoot transcriptome of the giant reed, Arundo donax.</title>
        <authorList>
            <person name="Barrero R.A."/>
            <person name="Guerrero F.D."/>
            <person name="Moolhuijzen P."/>
            <person name="Goolsby J.A."/>
            <person name="Tidwell J."/>
            <person name="Bellgard S.E."/>
            <person name="Bellgard M.I."/>
        </authorList>
    </citation>
    <scope>NUCLEOTIDE SEQUENCE</scope>
    <source>
        <tissue evidence="1">Shoot tissue taken approximately 20 cm above the soil surface</tissue>
    </source>
</reference>
<proteinExistence type="predicted"/>
<evidence type="ECO:0000313" key="1">
    <source>
        <dbReference type="EMBL" id="JAE37133.1"/>
    </source>
</evidence>
<name>A0A0A9HW81_ARUDO</name>